<dbReference type="GO" id="GO:0042578">
    <property type="term" value="F:phosphoric ester hydrolase activity"/>
    <property type="evidence" value="ECO:0007669"/>
    <property type="project" value="TreeGrafter"/>
</dbReference>
<dbReference type="GO" id="GO:0003887">
    <property type="term" value="F:DNA-directed DNA polymerase activity"/>
    <property type="evidence" value="ECO:0007669"/>
    <property type="project" value="UniProtKB-KW"/>
</dbReference>
<keyword evidence="4" id="KW-0227">DNA damage</keyword>
<dbReference type="Gene3D" id="3.30.460.10">
    <property type="entry name" value="Beta Polymerase, domain 2"/>
    <property type="match status" value="1"/>
</dbReference>
<dbReference type="Gene3D" id="1.10.150.110">
    <property type="entry name" value="DNA polymerase beta, N-terminal domain-like"/>
    <property type="match status" value="1"/>
</dbReference>
<dbReference type="InterPro" id="IPR027421">
    <property type="entry name" value="DNA_pol_lamdba_lyase_dom_sf"/>
</dbReference>
<dbReference type="Gene3D" id="3.20.20.140">
    <property type="entry name" value="Metal-dependent hydrolases"/>
    <property type="match status" value="1"/>
</dbReference>
<evidence type="ECO:0000256" key="6">
    <source>
        <dbReference type="ARBA" id="ARBA00023204"/>
    </source>
</evidence>
<comment type="catalytic activity">
    <reaction evidence="7">
        <text>DNA(n) + a 2'-deoxyribonucleoside 5'-triphosphate = DNA(n+1) + diphosphate</text>
        <dbReference type="Rhea" id="RHEA:22508"/>
        <dbReference type="Rhea" id="RHEA-COMP:17339"/>
        <dbReference type="Rhea" id="RHEA-COMP:17340"/>
        <dbReference type="ChEBI" id="CHEBI:33019"/>
        <dbReference type="ChEBI" id="CHEBI:61560"/>
        <dbReference type="ChEBI" id="CHEBI:173112"/>
        <dbReference type="EC" id="2.7.7.7"/>
    </reaction>
</comment>
<dbReference type="PRINTS" id="PR00870">
    <property type="entry name" value="DNAPOLXBETA"/>
</dbReference>
<keyword evidence="6" id="KW-0234">DNA repair</keyword>
<dbReference type="SMART" id="SM00483">
    <property type="entry name" value="POLXc"/>
    <property type="match status" value="1"/>
</dbReference>
<keyword evidence="5" id="KW-0239">DNA-directed DNA polymerase</keyword>
<dbReference type="GO" id="GO:0006281">
    <property type="term" value="P:DNA repair"/>
    <property type="evidence" value="ECO:0007669"/>
    <property type="project" value="UniProtKB-KW"/>
</dbReference>
<dbReference type="InterPro" id="IPR022311">
    <property type="entry name" value="PolX-like"/>
</dbReference>
<feature type="domain" description="Polymerase/histidinol phosphatase N-terminal" evidence="8">
    <location>
        <begin position="364"/>
        <end position="452"/>
    </location>
</feature>
<dbReference type="SUPFAM" id="SSF81301">
    <property type="entry name" value="Nucleotidyltransferase"/>
    <property type="match status" value="1"/>
</dbReference>
<dbReference type="CDD" id="cd07436">
    <property type="entry name" value="PHP_PolX"/>
    <property type="match status" value="1"/>
</dbReference>
<dbReference type="Pfam" id="PF14791">
    <property type="entry name" value="DNA_pol_B_thumb"/>
    <property type="match status" value="1"/>
</dbReference>
<comment type="caution">
    <text evidence="10">The sequence shown here is derived from an EMBL/GenBank/DDBJ whole genome shotgun (WGS) entry which is preliminary data.</text>
</comment>
<dbReference type="GO" id="GO:0003677">
    <property type="term" value="F:DNA binding"/>
    <property type="evidence" value="ECO:0007669"/>
    <property type="project" value="InterPro"/>
</dbReference>
<dbReference type="InterPro" id="IPR002054">
    <property type="entry name" value="DNA-dir_DNA_pol_X"/>
</dbReference>
<evidence type="ECO:0000256" key="2">
    <source>
        <dbReference type="ARBA" id="ARBA00022679"/>
    </source>
</evidence>
<dbReference type="AlphaFoldDB" id="A0A1F5Z7K6"/>
<protein>
    <recommendedName>
        <fullName evidence="1">DNA-directed DNA polymerase</fullName>
        <ecNumber evidence="1">2.7.7.7</ecNumber>
    </recommendedName>
</protein>
<dbReference type="SMART" id="SM00481">
    <property type="entry name" value="POLIIIAc"/>
    <property type="match status" value="1"/>
</dbReference>
<dbReference type="Proteomes" id="UP000177354">
    <property type="component" value="Unassembled WGS sequence"/>
</dbReference>
<dbReference type="Pfam" id="PF14520">
    <property type="entry name" value="HHH_5"/>
    <property type="match status" value="1"/>
</dbReference>
<dbReference type="InterPro" id="IPR047967">
    <property type="entry name" value="PolX_PHP"/>
</dbReference>
<keyword evidence="3" id="KW-0548">Nucleotidyltransferase</keyword>
<dbReference type="InterPro" id="IPR050243">
    <property type="entry name" value="PHP_phosphatase"/>
</dbReference>
<dbReference type="PANTHER" id="PTHR36928:SF1">
    <property type="entry name" value="PHOSPHATASE YCDX-RELATED"/>
    <property type="match status" value="1"/>
</dbReference>
<gene>
    <name evidence="10" type="ORF">A2777_02920</name>
</gene>
<dbReference type="InterPro" id="IPR010996">
    <property type="entry name" value="HHH_MUS81"/>
</dbReference>
<dbReference type="GO" id="GO:0005829">
    <property type="term" value="C:cytosol"/>
    <property type="evidence" value="ECO:0007669"/>
    <property type="project" value="TreeGrafter"/>
</dbReference>
<keyword evidence="2" id="KW-0808">Transferase</keyword>
<accession>A0A1F5Z7K6</accession>
<evidence type="ECO:0000256" key="7">
    <source>
        <dbReference type="ARBA" id="ARBA00049244"/>
    </source>
</evidence>
<dbReference type="InterPro" id="IPR043519">
    <property type="entry name" value="NT_sf"/>
</dbReference>
<sequence>MAEKLTNENIARLLRQVSAAYTIKGINRFRIIAYDKASEAVEKSNIEVKDLWDEGRLSNLPGIGPTIAGHLDELFKTGRVKRFEKAFQDLPQGMFPLLDVPGIGPKSSYKLAKEFKLHDAGKAITGLLKAAQAGKIAKLDGFGEKSQADILDALKRFKKGQVKKRRMSLPYAGATADQMLIYLKKSPAVVEAVPLGSLRRGVSTIGDIDIGVATENPGAVLEWFTAYPKKSKIVETGPTGATILLETGQQIDIRVQSPVSFGAMFQYFTGSKEHNIRLREFALRKGFSLSEYGIKKTSKGHNTGIPGKYFNKKLNIYEFPTEEEFYHVLGLPWIPPEIRENSGEIEKAVKNRLPRLIELKDIKGEVHVHSDYNLKPSHDLGSSSLEDLLKTADGMGYEYLGISDHNPRLANHTEKDIELIMKGRKDKYEHILVSNKNVRVKLFIMLEVDILPDGKLALPERAFQYVDAVVVSVHSSFGMSKEKMTDRIIKGLSYPKAKILGHPTGRLIASREGYEVNWQKVFDFCKKYNKALEINSYPDRLDLPDVMVKRAIENGNKLVIDTDSHHKDQMRLIAYGVTVARRGWAEKSDILNTLPYNEFKSWLTA</sequence>
<dbReference type="InterPro" id="IPR003141">
    <property type="entry name" value="Pol/His_phosphatase_N"/>
</dbReference>
<name>A0A1F5Z7K6_9BACT</name>
<evidence type="ECO:0000259" key="8">
    <source>
        <dbReference type="SMART" id="SM00481"/>
    </source>
</evidence>
<dbReference type="PANTHER" id="PTHR36928">
    <property type="entry name" value="PHOSPHATASE YCDX-RELATED"/>
    <property type="match status" value="1"/>
</dbReference>
<reference evidence="10 11" key="1">
    <citation type="journal article" date="2016" name="Nat. Commun.">
        <title>Thousands of microbial genomes shed light on interconnected biogeochemical processes in an aquifer system.</title>
        <authorList>
            <person name="Anantharaman K."/>
            <person name="Brown C.T."/>
            <person name="Hug L.A."/>
            <person name="Sharon I."/>
            <person name="Castelle C.J."/>
            <person name="Probst A.J."/>
            <person name="Thomas B.C."/>
            <person name="Singh A."/>
            <person name="Wilkins M.J."/>
            <person name="Karaoz U."/>
            <person name="Brodie E.L."/>
            <person name="Williams K.H."/>
            <person name="Hubbard S.S."/>
            <person name="Banfield J.F."/>
        </authorList>
    </citation>
    <scope>NUCLEOTIDE SEQUENCE [LARGE SCALE GENOMIC DNA]</scope>
</reference>
<evidence type="ECO:0000256" key="1">
    <source>
        <dbReference type="ARBA" id="ARBA00012417"/>
    </source>
</evidence>
<evidence type="ECO:0000313" key="11">
    <source>
        <dbReference type="Proteomes" id="UP000177354"/>
    </source>
</evidence>
<dbReference type="SUPFAM" id="SSF47802">
    <property type="entry name" value="DNA polymerase beta, N-terminal domain-like"/>
    <property type="match status" value="1"/>
</dbReference>
<dbReference type="GO" id="GO:0008270">
    <property type="term" value="F:zinc ion binding"/>
    <property type="evidence" value="ECO:0007669"/>
    <property type="project" value="TreeGrafter"/>
</dbReference>
<dbReference type="SUPFAM" id="SSF89550">
    <property type="entry name" value="PHP domain-like"/>
    <property type="match status" value="1"/>
</dbReference>
<dbReference type="Gene3D" id="3.30.210.10">
    <property type="entry name" value="DNA polymerase, thumb domain"/>
    <property type="match status" value="1"/>
</dbReference>
<dbReference type="InterPro" id="IPR016195">
    <property type="entry name" value="Pol/histidinol_Pase-like"/>
</dbReference>
<dbReference type="PIRSF" id="PIRSF005047">
    <property type="entry name" value="UCP005047_YshC"/>
    <property type="match status" value="1"/>
</dbReference>
<proteinExistence type="predicted"/>
<evidence type="ECO:0000256" key="4">
    <source>
        <dbReference type="ARBA" id="ARBA00022763"/>
    </source>
</evidence>
<evidence type="ECO:0000313" key="10">
    <source>
        <dbReference type="EMBL" id="OGG08373.1"/>
    </source>
</evidence>
<dbReference type="Pfam" id="PF02811">
    <property type="entry name" value="PHP"/>
    <property type="match status" value="1"/>
</dbReference>
<organism evidence="10 11">
    <name type="scientific">Candidatus Gottesmanbacteria bacterium RIFCSPHIGHO2_01_FULL_40_15</name>
    <dbReference type="NCBI Taxonomy" id="1798376"/>
    <lineage>
        <taxon>Bacteria</taxon>
        <taxon>Candidatus Gottesmaniibacteriota</taxon>
    </lineage>
</organism>
<dbReference type="EMBL" id="MFJF01000002">
    <property type="protein sequence ID" value="OGG08373.1"/>
    <property type="molecule type" value="Genomic_DNA"/>
</dbReference>
<dbReference type="InterPro" id="IPR037160">
    <property type="entry name" value="DNA_Pol_thumb_sf"/>
</dbReference>
<dbReference type="InterPro" id="IPR004013">
    <property type="entry name" value="PHP_dom"/>
</dbReference>
<feature type="domain" description="DNA-directed DNA polymerase X" evidence="9">
    <location>
        <begin position="5"/>
        <end position="340"/>
    </location>
</feature>
<dbReference type="CDD" id="cd00141">
    <property type="entry name" value="NT_POLXc"/>
    <property type="match status" value="1"/>
</dbReference>
<evidence type="ECO:0000256" key="3">
    <source>
        <dbReference type="ARBA" id="ARBA00022695"/>
    </source>
</evidence>
<dbReference type="Pfam" id="PF14716">
    <property type="entry name" value="HHH_8"/>
    <property type="match status" value="1"/>
</dbReference>
<evidence type="ECO:0000259" key="9">
    <source>
        <dbReference type="SMART" id="SM00483"/>
    </source>
</evidence>
<dbReference type="Gene3D" id="1.10.150.20">
    <property type="entry name" value="5' to 3' exonuclease, C-terminal subdomain"/>
    <property type="match status" value="1"/>
</dbReference>
<dbReference type="InterPro" id="IPR029398">
    <property type="entry name" value="PolB_thumb"/>
</dbReference>
<dbReference type="EC" id="2.7.7.7" evidence="1"/>
<evidence type="ECO:0000256" key="5">
    <source>
        <dbReference type="ARBA" id="ARBA00022932"/>
    </source>
</evidence>
<dbReference type="InterPro" id="IPR002008">
    <property type="entry name" value="DNA_pol_X_beta-like"/>
</dbReference>